<name>A0A3M0I2I3_9ACTN</name>
<proteinExistence type="predicted"/>
<evidence type="ECO:0000313" key="2">
    <source>
        <dbReference type="Proteomes" id="UP000270471"/>
    </source>
</evidence>
<dbReference type="EMBL" id="PENI01000036">
    <property type="protein sequence ID" value="RMB80943.1"/>
    <property type="molecule type" value="Genomic_DNA"/>
</dbReference>
<dbReference type="OrthoDB" id="3530961at2"/>
<keyword evidence="2" id="KW-1185">Reference proteome</keyword>
<organism evidence="1 2">
    <name type="scientific">Streptomyces shenzhenensis</name>
    <dbReference type="NCBI Taxonomy" id="943815"/>
    <lineage>
        <taxon>Bacteria</taxon>
        <taxon>Bacillati</taxon>
        <taxon>Actinomycetota</taxon>
        <taxon>Actinomycetes</taxon>
        <taxon>Kitasatosporales</taxon>
        <taxon>Streptomycetaceae</taxon>
        <taxon>Streptomyces</taxon>
    </lineage>
</organism>
<comment type="caution">
    <text evidence="1">The sequence shown here is derived from an EMBL/GenBank/DDBJ whole genome shotgun (WGS) entry which is preliminary data.</text>
</comment>
<accession>A0A3M0I2I3</accession>
<protein>
    <submittedName>
        <fullName evidence="1">Uncharacterized protein</fullName>
    </submittedName>
</protein>
<dbReference type="AlphaFoldDB" id="A0A3M0I2I3"/>
<evidence type="ECO:0000313" key="1">
    <source>
        <dbReference type="EMBL" id="RMB80943.1"/>
    </source>
</evidence>
<dbReference type="Proteomes" id="UP000270471">
    <property type="component" value="Unassembled WGS sequence"/>
</dbReference>
<sequence length="96" mass="10313">MSEYVIRSGDRAAFIAGLRELADFLTANPAVLVPRNASFGVFVDASDATARREGAEHVAASLGVPVEDIGEGYYDARRDFGPIAYSVIAIPPKERQ</sequence>
<gene>
    <name evidence="1" type="ORF">CTZ28_37810</name>
</gene>
<reference evidence="1 2" key="1">
    <citation type="submission" date="2017-11" db="EMBL/GenBank/DDBJ databases">
        <title>Draft genome of actinobacteria isolated from guarana (Paullinia cupana (Mart.) Ducke.</title>
        <authorList>
            <person name="Siqueira K.A."/>
            <person name="Liotti R.G."/>
            <person name="Mendes T.A.O."/>
            <person name="Soares M.A."/>
        </authorList>
    </citation>
    <scope>NUCLEOTIDE SEQUENCE [LARGE SCALE GENOMIC DNA]</scope>
    <source>
        <strain evidence="1 2">193</strain>
    </source>
</reference>
<dbReference type="RefSeq" id="WP_121894320.1">
    <property type="nucleotide sequence ID" value="NZ_PENI01000036.1"/>
</dbReference>